<organism evidence="1 2">
    <name type="scientific">Salix koriyanagi</name>
    <dbReference type="NCBI Taxonomy" id="2511006"/>
    <lineage>
        <taxon>Eukaryota</taxon>
        <taxon>Viridiplantae</taxon>
        <taxon>Streptophyta</taxon>
        <taxon>Embryophyta</taxon>
        <taxon>Tracheophyta</taxon>
        <taxon>Spermatophyta</taxon>
        <taxon>Magnoliopsida</taxon>
        <taxon>eudicotyledons</taxon>
        <taxon>Gunneridae</taxon>
        <taxon>Pentapetalae</taxon>
        <taxon>rosids</taxon>
        <taxon>fabids</taxon>
        <taxon>Malpighiales</taxon>
        <taxon>Salicaceae</taxon>
        <taxon>Saliceae</taxon>
        <taxon>Salix</taxon>
    </lineage>
</organism>
<keyword evidence="2" id="KW-1185">Reference proteome</keyword>
<protein>
    <submittedName>
        <fullName evidence="1">Uncharacterized protein</fullName>
    </submittedName>
</protein>
<evidence type="ECO:0000313" key="2">
    <source>
        <dbReference type="Proteomes" id="UP001151752"/>
    </source>
</evidence>
<gene>
    <name evidence="1" type="ORF">OIU74_023243</name>
</gene>
<dbReference type="Proteomes" id="UP001151752">
    <property type="component" value="Chromosome 12"/>
</dbReference>
<reference evidence="1" key="2">
    <citation type="journal article" date="2023" name="Int. J. Mol. Sci.">
        <title>De Novo Assembly and Annotation of 11 Diverse Shrub Willow (Salix) Genomes Reveals Novel Gene Organization in Sex-Linked Regions.</title>
        <authorList>
            <person name="Hyden B."/>
            <person name="Feng K."/>
            <person name="Yates T.B."/>
            <person name="Jawdy S."/>
            <person name="Cereghino C."/>
            <person name="Smart L.B."/>
            <person name="Muchero W."/>
        </authorList>
    </citation>
    <scope>NUCLEOTIDE SEQUENCE</scope>
    <source>
        <tissue evidence="1">Shoot tip</tissue>
    </source>
</reference>
<accession>A0A9Q1AAV3</accession>
<name>A0A9Q1AAV3_9ROSI</name>
<proteinExistence type="predicted"/>
<dbReference type="AlphaFoldDB" id="A0A9Q1AAV3"/>
<sequence>MARGWISIPHLQNIYALWDQFWYKVQVLSFLADLFSLVLCPDIWVKYNGLKKDLSVFTFSVVSWVQEAYIQGMLDRLNQGKFQSSRVSFYQN</sequence>
<evidence type="ECO:0000313" key="1">
    <source>
        <dbReference type="EMBL" id="KAJ6764322.1"/>
    </source>
</evidence>
<dbReference type="EMBL" id="JAPFFM010000004">
    <property type="protein sequence ID" value="KAJ6764322.1"/>
    <property type="molecule type" value="Genomic_DNA"/>
</dbReference>
<reference evidence="1" key="1">
    <citation type="submission" date="2022-11" db="EMBL/GenBank/DDBJ databases">
        <authorList>
            <person name="Hyden B.L."/>
            <person name="Feng K."/>
            <person name="Yates T."/>
            <person name="Jawdy S."/>
            <person name="Smart L.B."/>
            <person name="Muchero W."/>
        </authorList>
    </citation>
    <scope>NUCLEOTIDE SEQUENCE</scope>
    <source>
        <tissue evidence="1">Shoot tip</tissue>
    </source>
</reference>
<comment type="caution">
    <text evidence="1">The sequence shown here is derived from an EMBL/GenBank/DDBJ whole genome shotgun (WGS) entry which is preliminary data.</text>
</comment>